<feature type="non-terminal residue" evidence="2">
    <location>
        <position position="90"/>
    </location>
</feature>
<evidence type="ECO:0000313" key="3">
    <source>
        <dbReference type="Proteomes" id="UP000316621"/>
    </source>
</evidence>
<dbReference type="EMBL" id="CM010725">
    <property type="protein sequence ID" value="RZC85066.1"/>
    <property type="molecule type" value="Genomic_DNA"/>
</dbReference>
<sequence>MKDVMNSLCSQHLLVLRSSFNLLDVHYEVKQNQEYKFFVLLSVEYLSCTIVAYYLMVTSRKSCLYLAPRRNAICLNMMYSTINEAAGAWK</sequence>
<dbReference type="Gramene" id="RZC85066">
    <property type="protein sequence ID" value="RZC85066"/>
    <property type="gene ID" value="C5167_047848"/>
</dbReference>
<reference evidence="2 3" key="1">
    <citation type="journal article" date="2018" name="Science">
        <title>The opium poppy genome and morphinan production.</title>
        <authorList>
            <person name="Guo L."/>
            <person name="Winzer T."/>
            <person name="Yang X."/>
            <person name="Li Y."/>
            <person name="Ning Z."/>
            <person name="He Z."/>
            <person name="Teodor R."/>
            <person name="Lu Y."/>
            <person name="Bowser T.A."/>
            <person name="Graham I.A."/>
            <person name="Ye K."/>
        </authorList>
    </citation>
    <scope>NUCLEOTIDE SEQUENCE [LARGE SCALE GENOMIC DNA]</scope>
    <source>
        <strain evidence="3">cv. HN1</strain>
        <tissue evidence="2">Leaves</tissue>
    </source>
</reference>
<organism evidence="2 3">
    <name type="scientific">Papaver somniferum</name>
    <name type="common">Opium poppy</name>
    <dbReference type="NCBI Taxonomy" id="3469"/>
    <lineage>
        <taxon>Eukaryota</taxon>
        <taxon>Viridiplantae</taxon>
        <taxon>Streptophyta</taxon>
        <taxon>Embryophyta</taxon>
        <taxon>Tracheophyta</taxon>
        <taxon>Spermatophyta</taxon>
        <taxon>Magnoliopsida</taxon>
        <taxon>Ranunculales</taxon>
        <taxon>Papaveraceae</taxon>
        <taxon>Papaveroideae</taxon>
        <taxon>Papaver</taxon>
    </lineage>
</organism>
<protein>
    <submittedName>
        <fullName evidence="2">Uncharacterized protein</fullName>
    </submittedName>
</protein>
<gene>
    <name evidence="2" type="ORF">C5167_047848</name>
</gene>
<evidence type="ECO:0000256" key="1">
    <source>
        <dbReference type="SAM" id="Phobius"/>
    </source>
</evidence>
<feature type="transmembrane region" description="Helical" evidence="1">
    <location>
        <begin position="37"/>
        <end position="56"/>
    </location>
</feature>
<accession>A0A4Y7LIM8</accession>
<keyword evidence="1" id="KW-0812">Transmembrane</keyword>
<keyword evidence="3" id="KW-1185">Reference proteome</keyword>
<dbReference type="Proteomes" id="UP000316621">
    <property type="component" value="Chromosome 11"/>
</dbReference>
<keyword evidence="1" id="KW-0472">Membrane</keyword>
<dbReference type="AlphaFoldDB" id="A0A4Y7LIM8"/>
<evidence type="ECO:0000313" key="2">
    <source>
        <dbReference type="EMBL" id="RZC85066.1"/>
    </source>
</evidence>
<proteinExistence type="predicted"/>
<keyword evidence="1" id="KW-1133">Transmembrane helix</keyword>
<name>A0A4Y7LIM8_PAPSO</name>